<proteinExistence type="predicted"/>
<dbReference type="Pfam" id="PF09612">
    <property type="entry name" value="HtrL_YibB"/>
    <property type="match status" value="1"/>
</dbReference>
<name>A0A6C0DQE6_9ZZZZ</name>
<organism evidence="1">
    <name type="scientific">viral metagenome</name>
    <dbReference type="NCBI Taxonomy" id="1070528"/>
    <lineage>
        <taxon>unclassified sequences</taxon>
        <taxon>metagenomes</taxon>
        <taxon>organismal metagenomes</taxon>
    </lineage>
</organism>
<dbReference type="AlphaFoldDB" id="A0A6C0DQE6"/>
<accession>A0A6C0DQE6</accession>
<dbReference type="EMBL" id="MN739659">
    <property type="protein sequence ID" value="QHT18783.1"/>
    <property type="molecule type" value="Genomic_DNA"/>
</dbReference>
<protein>
    <submittedName>
        <fullName evidence="1">Uncharacterized protein</fullName>
    </submittedName>
</protein>
<dbReference type="InterPro" id="IPR011735">
    <property type="entry name" value="WlaTC/HtrL_glycosyltransf"/>
</dbReference>
<evidence type="ECO:0000313" key="1">
    <source>
        <dbReference type="EMBL" id="QHT18783.1"/>
    </source>
</evidence>
<reference evidence="1" key="1">
    <citation type="journal article" date="2020" name="Nature">
        <title>Giant virus diversity and host interactions through global metagenomics.</title>
        <authorList>
            <person name="Schulz F."/>
            <person name="Roux S."/>
            <person name="Paez-Espino D."/>
            <person name="Jungbluth S."/>
            <person name="Walsh D.A."/>
            <person name="Denef V.J."/>
            <person name="McMahon K.D."/>
            <person name="Konstantinidis K.T."/>
            <person name="Eloe-Fadrosh E.A."/>
            <person name="Kyrpides N.C."/>
            <person name="Woyke T."/>
        </authorList>
    </citation>
    <scope>NUCLEOTIDE SEQUENCE</scope>
    <source>
        <strain evidence="1">GVMAG-M-3300023174-49</strain>
    </source>
</reference>
<sequence>MEAPDDDITIITSFLDIGRGEWNNEWRRQPQYYVDSFLIYLRYPYKMVCYIDDQFIDQVLNEYEKSEYKNKRFIPINKDWLTENIHAWQNFEKERGILSSEQFMKIIQQRFHFMDMKNFDRTRNIEGYLFPENVYPEYTTVTHSKIDLMMHAINNNYVNTPYVSWCDFGIFYSQHKDGKYPNSVLDINKMHREKITMCVSNNVSPKDSNMFFVLVFAPETFWGGFISGKKDLFSSLQTLYHECLDEMHNNNITDDEQHVYLRCYLKNPELFHLVQTRNDPIMNIFSR</sequence>